<dbReference type="Pfam" id="PF00781">
    <property type="entry name" value="DAGK_cat"/>
    <property type="match status" value="1"/>
</dbReference>
<accession>A0A439DE80</accession>
<dbReference type="Proteomes" id="UP000286045">
    <property type="component" value="Unassembled WGS sequence"/>
</dbReference>
<dbReference type="GO" id="GO:0016020">
    <property type="term" value="C:membrane"/>
    <property type="evidence" value="ECO:0007669"/>
    <property type="project" value="TreeGrafter"/>
</dbReference>
<evidence type="ECO:0000256" key="1">
    <source>
        <dbReference type="SAM" id="MobiDB-lite"/>
    </source>
</evidence>
<comment type="caution">
    <text evidence="3">The sequence shown here is derived from an EMBL/GenBank/DDBJ whole genome shotgun (WGS) entry which is preliminary data.</text>
</comment>
<evidence type="ECO:0000313" key="4">
    <source>
        <dbReference type="Proteomes" id="UP000286045"/>
    </source>
</evidence>
<dbReference type="InterPro" id="IPR050187">
    <property type="entry name" value="Lipid_Phosphate_FormReg"/>
</dbReference>
<reference evidence="3 4" key="1">
    <citation type="submission" date="2018-12" db="EMBL/GenBank/DDBJ databases">
        <title>Draft genome sequence of Xylaria grammica IHI A82.</title>
        <authorList>
            <person name="Buettner E."/>
            <person name="Kellner H."/>
        </authorList>
    </citation>
    <scope>NUCLEOTIDE SEQUENCE [LARGE SCALE GENOMIC DNA]</scope>
    <source>
        <strain evidence="3 4">IHI A82</strain>
    </source>
</reference>
<dbReference type="PANTHER" id="PTHR12358:SF108">
    <property type="entry name" value="DAGKC DOMAIN-CONTAINING PROTEIN"/>
    <property type="match status" value="1"/>
</dbReference>
<dbReference type="SUPFAM" id="SSF111331">
    <property type="entry name" value="NAD kinase/diacylglycerol kinase-like"/>
    <property type="match status" value="1"/>
</dbReference>
<dbReference type="InterPro" id="IPR001206">
    <property type="entry name" value="Diacylglycerol_kinase_cat_dom"/>
</dbReference>
<dbReference type="PROSITE" id="PS50146">
    <property type="entry name" value="DAGK"/>
    <property type="match status" value="1"/>
</dbReference>
<dbReference type="STRING" id="363999.A0A439DE80"/>
<sequence length="506" mass="54804">MPADSPAGQDAAKLPSPEEVICVLKKQSPTEDSYEIFSLGQGEKDGKPSFALRRSPYSRSDDGENEALEHLVDNFRIDGLPAHLQPGQGRRVHVIVSTNSGTGLSTQFYDNVLAPLLKAFGLTASEEPEQGGAEQPGSYRLVVTQDAGSVKDFSRNLAAFDRNGKNIEHTVVLLSGDGGVVDILNGYASDNDDTTSGHGAGTQSQPLIAILPLGTGNALFHSLHKIVKTPAASDLTQGLRTLLRGRVAPLPSFKATFPEGSRTITYSETSNTTPTGNDSDNTVDPTPSLGEQTEYVSHLYGVVVASYGFHSQLVWESDTPEYRKHGAKRFQMVAGELLKESHAYQATVEIGRLHTTPNGKSFGLDKLDRDRHAYILATPVSNLEKTFCISPASQPLDGQLRLVHFGPVDGTKTMEIMMAAYDGGKHVDMRWARQAQDGKEGEDGVGYDEVHEVRVTTHEEDARWRKVCIDGTIVEIPSGGCMVISKEAKRHLRVLVDGSTAYEFAS</sequence>
<dbReference type="Gene3D" id="2.60.200.40">
    <property type="match status" value="1"/>
</dbReference>
<dbReference type="GO" id="GO:0005737">
    <property type="term" value="C:cytoplasm"/>
    <property type="evidence" value="ECO:0007669"/>
    <property type="project" value="TreeGrafter"/>
</dbReference>
<evidence type="ECO:0000259" key="2">
    <source>
        <dbReference type="PROSITE" id="PS50146"/>
    </source>
</evidence>
<dbReference type="GO" id="GO:0001727">
    <property type="term" value="F:lipid kinase activity"/>
    <property type="evidence" value="ECO:0007669"/>
    <property type="project" value="TreeGrafter"/>
</dbReference>
<dbReference type="AlphaFoldDB" id="A0A439DE80"/>
<organism evidence="3 4">
    <name type="scientific">Xylaria grammica</name>
    <dbReference type="NCBI Taxonomy" id="363999"/>
    <lineage>
        <taxon>Eukaryota</taxon>
        <taxon>Fungi</taxon>
        <taxon>Dikarya</taxon>
        <taxon>Ascomycota</taxon>
        <taxon>Pezizomycotina</taxon>
        <taxon>Sordariomycetes</taxon>
        <taxon>Xylariomycetidae</taxon>
        <taxon>Xylariales</taxon>
        <taxon>Xylariaceae</taxon>
        <taxon>Xylaria</taxon>
    </lineage>
</organism>
<protein>
    <recommendedName>
        <fullName evidence="2">DAGKc domain-containing protein</fullName>
    </recommendedName>
</protein>
<dbReference type="EMBL" id="RYZI01000043">
    <property type="protein sequence ID" value="RWA12720.1"/>
    <property type="molecule type" value="Genomic_DNA"/>
</dbReference>
<proteinExistence type="predicted"/>
<feature type="region of interest" description="Disordered" evidence="1">
    <location>
        <begin position="39"/>
        <end position="63"/>
    </location>
</feature>
<evidence type="ECO:0000313" key="3">
    <source>
        <dbReference type="EMBL" id="RWA12720.1"/>
    </source>
</evidence>
<keyword evidence="4" id="KW-1185">Reference proteome</keyword>
<gene>
    <name evidence="3" type="ORF">EKO27_g2361</name>
</gene>
<dbReference type="InterPro" id="IPR017438">
    <property type="entry name" value="ATP-NAD_kinase_N"/>
</dbReference>
<name>A0A439DE80_9PEZI</name>
<feature type="domain" description="DAGKc" evidence="2">
    <location>
        <begin position="87"/>
        <end position="259"/>
    </location>
</feature>
<dbReference type="InterPro" id="IPR016064">
    <property type="entry name" value="NAD/diacylglycerol_kinase_sf"/>
</dbReference>
<dbReference type="PANTHER" id="PTHR12358">
    <property type="entry name" value="SPHINGOSINE KINASE"/>
    <property type="match status" value="1"/>
</dbReference>
<dbReference type="GO" id="GO:0046512">
    <property type="term" value="P:sphingosine biosynthetic process"/>
    <property type="evidence" value="ECO:0007669"/>
    <property type="project" value="TreeGrafter"/>
</dbReference>
<feature type="region of interest" description="Disordered" evidence="1">
    <location>
        <begin position="264"/>
        <end position="290"/>
    </location>
</feature>
<dbReference type="Gene3D" id="3.40.50.10330">
    <property type="entry name" value="Probable inorganic polyphosphate/atp-NAD kinase, domain 1"/>
    <property type="match status" value="1"/>
</dbReference>